<sequence length="402" mass="44818">MLALERLDEDSLRDLLRRTDKHGVLSVYAHADPRPDPNLRAVAIDLKNRYRELLRRIGEAGDAEPSRELTAALERLWPQIERLADPTGTGRSRIVFAALDSGWTLQLKSAMPVANRLVLDDTPFVHPLLELLDEGRPAGFLILSAKEARLFEWRVGSLQPLSTLEQEYVEAPHERAGQRGGGPPGQFHSPVREQRQSRERKQTERFLNQVTKVTATLADERGWERILVSGGERLTDATISRFPKALRDKVFADTRVLIGLDDAALSEAVTEWIHEQHLERERQLVERIREGVGFGVAAVGLSEVSAALNIGRVAHLVYDPEVRYVGTIGADGLLYGGDEAGPDGRGTPEPRFTERLIERALETRARISCPLSFYLRQVRASDLRCLRSNGDPVAGGLSSDLR</sequence>
<name>A0A375Z1M5_MYCSH</name>
<dbReference type="Gene3D" id="3.30.420.60">
    <property type="entry name" value="eRF1 domain 2"/>
    <property type="match status" value="1"/>
</dbReference>
<dbReference type="Pfam" id="PF18854">
    <property type="entry name" value="baeRF_family10"/>
    <property type="match status" value="1"/>
</dbReference>
<dbReference type="STRING" id="29313.BHQ16_12305"/>
<keyword evidence="3" id="KW-1185">Reference proteome</keyword>
<organism evidence="2 3">
    <name type="scientific">Mycobacterium shimoidei</name>
    <dbReference type="NCBI Taxonomy" id="29313"/>
    <lineage>
        <taxon>Bacteria</taxon>
        <taxon>Bacillati</taxon>
        <taxon>Actinomycetota</taxon>
        <taxon>Actinomycetes</taxon>
        <taxon>Mycobacteriales</taxon>
        <taxon>Mycobacteriaceae</taxon>
        <taxon>Mycobacterium</taxon>
    </lineage>
</organism>
<evidence type="ECO:0008006" key="4">
    <source>
        <dbReference type="Google" id="ProtNLM"/>
    </source>
</evidence>
<dbReference type="EMBL" id="UEGW01000001">
    <property type="protein sequence ID" value="SRX95048.1"/>
    <property type="molecule type" value="Genomic_DNA"/>
</dbReference>
<dbReference type="AlphaFoldDB" id="A0A375Z1M5"/>
<evidence type="ECO:0000256" key="1">
    <source>
        <dbReference type="SAM" id="MobiDB-lite"/>
    </source>
</evidence>
<dbReference type="Proteomes" id="UP000252015">
    <property type="component" value="Unassembled WGS sequence"/>
</dbReference>
<dbReference type="InterPro" id="IPR042226">
    <property type="entry name" value="eFR1_2_sf"/>
</dbReference>
<dbReference type="InterPro" id="IPR041202">
    <property type="entry name" value="BaeRF_family10"/>
</dbReference>
<accession>A0A375Z1M5</accession>
<proteinExistence type="predicted"/>
<evidence type="ECO:0000313" key="3">
    <source>
        <dbReference type="Proteomes" id="UP000252015"/>
    </source>
</evidence>
<feature type="compositionally biased region" description="Basic and acidic residues" evidence="1">
    <location>
        <begin position="190"/>
        <end position="203"/>
    </location>
</feature>
<feature type="region of interest" description="Disordered" evidence="1">
    <location>
        <begin position="170"/>
        <end position="203"/>
    </location>
</feature>
<evidence type="ECO:0000313" key="2">
    <source>
        <dbReference type="EMBL" id="SRX95048.1"/>
    </source>
</evidence>
<dbReference type="RefSeq" id="WP_181786806.1">
    <property type="nucleotide sequence ID" value="NZ_UEGW01000001.1"/>
</dbReference>
<protein>
    <recommendedName>
        <fullName evidence="4">eRF1 domain-containing protein</fullName>
    </recommendedName>
</protein>
<reference evidence="2 3" key="1">
    <citation type="submission" date="2018-05" db="EMBL/GenBank/DDBJ databases">
        <authorList>
            <consortium name="IHU Genomes"/>
        </authorList>
    </citation>
    <scope>NUCLEOTIDE SEQUENCE [LARGE SCALE GENOMIC DNA]</scope>
    <source>
        <strain evidence="2 3">P7336</strain>
    </source>
</reference>
<gene>
    <name evidence="2" type="ORF">MSP7336_03312</name>
</gene>